<sequence>MTIIMPFRICYMYIVVFYIIDSILSSIISMRKIC</sequence>
<protein>
    <submittedName>
        <fullName evidence="2">Uncharacterized protein</fullName>
    </submittedName>
</protein>
<evidence type="ECO:0000313" key="2">
    <source>
        <dbReference type="EMBL" id="DAF44570.1"/>
    </source>
</evidence>
<keyword evidence="1" id="KW-0472">Membrane</keyword>
<dbReference type="EMBL" id="BK032511">
    <property type="protein sequence ID" value="DAF44570.1"/>
    <property type="molecule type" value="Genomic_DNA"/>
</dbReference>
<reference evidence="2" key="1">
    <citation type="journal article" date="2021" name="Proc. Natl. Acad. Sci. U.S.A.">
        <title>A Catalog of Tens of Thousands of Viruses from Human Metagenomes Reveals Hidden Associations with Chronic Diseases.</title>
        <authorList>
            <person name="Tisza M.J."/>
            <person name="Buck C.B."/>
        </authorList>
    </citation>
    <scope>NUCLEOTIDE SEQUENCE</scope>
    <source>
        <strain evidence="2">Ct8Lf7</strain>
    </source>
</reference>
<name>A0A8S5S1L0_9CAUD</name>
<feature type="transmembrane region" description="Helical" evidence="1">
    <location>
        <begin position="6"/>
        <end position="28"/>
    </location>
</feature>
<accession>A0A8S5S1L0</accession>
<proteinExistence type="predicted"/>
<organism evidence="2">
    <name type="scientific">Podoviridae sp. ct8Lf7</name>
    <dbReference type="NCBI Taxonomy" id="2827723"/>
    <lineage>
        <taxon>Viruses</taxon>
        <taxon>Duplodnaviria</taxon>
        <taxon>Heunggongvirae</taxon>
        <taxon>Uroviricota</taxon>
        <taxon>Caudoviricetes</taxon>
    </lineage>
</organism>
<keyword evidence="1" id="KW-0812">Transmembrane</keyword>
<keyword evidence="1" id="KW-1133">Transmembrane helix</keyword>
<evidence type="ECO:0000256" key="1">
    <source>
        <dbReference type="SAM" id="Phobius"/>
    </source>
</evidence>